<dbReference type="InterPro" id="IPR000014">
    <property type="entry name" value="PAS"/>
</dbReference>
<dbReference type="Gene3D" id="3.30.565.10">
    <property type="entry name" value="Histidine kinase-like ATPase, C-terminal domain"/>
    <property type="match status" value="1"/>
</dbReference>
<keyword evidence="3" id="KW-0597">Phosphoprotein</keyword>
<dbReference type="Pfam" id="PF13426">
    <property type="entry name" value="PAS_9"/>
    <property type="match status" value="1"/>
</dbReference>
<dbReference type="InterPro" id="IPR005467">
    <property type="entry name" value="His_kinase_dom"/>
</dbReference>
<dbReference type="Pfam" id="PF13188">
    <property type="entry name" value="PAS_8"/>
    <property type="match status" value="1"/>
</dbReference>
<evidence type="ECO:0000313" key="10">
    <source>
        <dbReference type="EMBL" id="PWR72963.1"/>
    </source>
</evidence>
<dbReference type="CDD" id="cd00130">
    <property type="entry name" value="PAS"/>
    <property type="match status" value="1"/>
</dbReference>
<dbReference type="SMART" id="SM00091">
    <property type="entry name" value="PAS"/>
    <property type="match status" value="2"/>
</dbReference>
<reference evidence="10 11" key="1">
    <citation type="submission" date="2018-05" db="EMBL/GenBank/DDBJ databases">
        <title>Draft genome of Methanospirillum stamsii Pt1.</title>
        <authorList>
            <person name="Dueholm M.S."/>
            <person name="Nielsen P.H."/>
            <person name="Bakmann L.F."/>
            <person name="Otzen D.E."/>
        </authorList>
    </citation>
    <scope>NUCLEOTIDE SEQUENCE [LARGE SCALE GENOMIC DNA]</scope>
    <source>
        <strain evidence="10 11">Pt1</strain>
    </source>
</reference>
<name>A0A2V2NCC9_9EURY</name>
<keyword evidence="4" id="KW-0808">Transferase</keyword>
<keyword evidence="6" id="KW-1133">Transmembrane helix</keyword>
<keyword evidence="11" id="KW-1185">Reference proteome</keyword>
<protein>
    <recommendedName>
        <fullName evidence="2">histidine kinase</fullName>
        <ecNumber evidence="2">2.7.13.3</ecNumber>
    </recommendedName>
</protein>
<dbReference type="PROSITE" id="PS50113">
    <property type="entry name" value="PAC"/>
    <property type="match status" value="1"/>
</dbReference>
<dbReference type="InterPro" id="IPR052162">
    <property type="entry name" value="Sensor_kinase/Photoreceptor"/>
</dbReference>
<evidence type="ECO:0000256" key="3">
    <source>
        <dbReference type="ARBA" id="ARBA00022553"/>
    </source>
</evidence>
<comment type="catalytic activity">
    <reaction evidence="1">
        <text>ATP + protein L-histidine = ADP + protein N-phospho-L-histidine.</text>
        <dbReference type="EC" id="2.7.13.3"/>
    </reaction>
</comment>
<dbReference type="SUPFAM" id="SSF55874">
    <property type="entry name" value="ATPase domain of HSP90 chaperone/DNA topoisomerase II/histidine kinase"/>
    <property type="match status" value="1"/>
</dbReference>
<evidence type="ECO:0000313" key="11">
    <source>
        <dbReference type="Proteomes" id="UP000245934"/>
    </source>
</evidence>
<dbReference type="Pfam" id="PF02518">
    <property type="entry name" value="HATPase_c"/>
    <property type="match status" value="1"/>
</dbReference>
<dbReference type="CDD" id="cd00075">
    <property type="entry name" value="HATPase"/>
    <property type="match status" value="1"/>
</dbReference>
<dbReference type="Proteomes" id="UP000245934">
    <property type="component" value="Unassembled WGS sequence"/>
</dbReference>
<feature type="domain" description="PAS" evidence="8">
    <location>
        <begin position="263"/>
        <end position="320"/>
    </location>
</feature>
<dbReference type="PRINTS" id="PR00344">
    <property type="entry name" value="BCTRLSENSOR"/>
</dbReference>
<keyword evidence="6" id="KW-0812">Transmembrane</keyword>
<dbReference type="Gene3D" id="3.30.450.20">
    <property type="entry name" value="PAS domain"/>
    <property type="match status" value="2"/>
</dbReference>
<evidence type="ECO:0000256" key="2">
    <source>
        <dbReference type="ARBA" id="ARBA00012438"/>
    </source>
</evidence>
<proteinExistence type="predicted"/>
<dbReference type="GO" id="GO:0004673">
    <property type="term" value="F:protein histidine kinase activity"/>
    <property type="evidence" value="ECO:0007669"/>
    <property type="project" value="UniProtKB-EC"/>
</dbReference>
<keyword evidence="6" id="KW-0472">Membrane</keyword>
<feature type="domain" description="Histidine kinase" evidence="7">
    <location>
        <begin position="399"/>
        <end position="595"/>
    </location>
</feature>
<dbReference type="EC" id="2.7.13.3" evidence="2"/>
<keyword evidence="5" id="KW-0418">Kinase</keyword>
<sequence length="620" mass="70560">MDFVPSLPFFPDLLLILILIAVIFYHAFEKQKRYAIIIGSIGCLTLLSGQFIGWNPDLLYTGLSAHIIGELIICCAILLLITSKQASEPDKTLENKISELEVQVLEKSEALDMTNILLKNELEVRTSFEADLQESEEKFRTITENTPLGMILVNKDNSIAYINPQVTRSLGFILDDIPDMQTVIRVFLPDPSDQEDAFHMWQDLAWKIDRQIQEPEPHVYQISAKDGSQRTFELYFAPYGKVMLILLHDITIRKKAQDELRESERRYREMIEKIPLIVVMLDRDGKVVFGNNHLLKVIGYDKDEILGADWFSTFTLPEEHVRETFVQYIQKEIVPPQLENSIISKDNQKHSVLWTNLVLHEADGRTTGVISLGTDITERIQREKAIQLANKKLNILSSISRHDIANTLTEIFLTLELAQDTIEDTASLELIRETLDGLRIIRHQIEFSRYYQDIGVHAPEWFELDTIITLVVREMALPDITITIETGKVMVYSDPLIQKVFFNLIDNTIRHGKQVTVISFTLMYEGSDLIIVYRDDGAGISSDEKEKIFEKGFGKHTGMGLFLIRDILAITGLSIRECGTPGTGARFEIRVPKGAWRAGVEMGGVEKEGSGLFSFKPDDQ</sequence>
<feature type="transmembrane region" description="Helical" evidence="6">
    <location>
        <begin position="6"/>
        <end position="27"/>
    </location>
</feature>
<evidence type="ECO:0000259" key="8">
    <source>
        <dbReference type="PROSITE" id="PS50112"/>
    </source>
</evidence>
<dbReference type="PANTHER" id="PTHR43304:SF1">
    <property type="entry name" value="PAC DOMAIN-CONTAINING PROTEIN"/>
    <property type="match status" value="1"/>
</dbReference>
<dbReference type="InterPro" id="IPR000700">
    <property type="entry name" value="PAS-assoc_C"/>
</dbReference>
<dbReference type="InterPro" id="IPR036890">
    <property type="entry name" value="HATPase_C_sf"/>
</dbReference>
<accession>A0A2V2NCC9</accession>
<dbReference type="InterPro" id="IPR035965">
    <property type="entry name" value="PAS-like_dom_sf"/>
</dbReference>
<feature type="domain" description="PAC" evidence="9">
    <location>
        <begin position="336"/>
        <end position="388"/>
    </location>
</feature>
<evidence type="ECO:0000259" key="7">
    <source>
        <dbReference type="PROSITE" id="PS50109"/>
    </source>
</evidence>
<comment type="caution">
    <text evidence="10">The sequence shown here is derived from an EMBL/GenBank/DDBJ whole genome shotgun (WGS) entry which is preliminary data.</text>
</comment>
<dbReference type="GeneID" id="97610211"/>
<feature type="transmembrane region" description="Helical" evidence="6">
    <location>
        <begin position="34"/>
        <end position="52"/>
    </location>
</feature>
<organism evidence="10 11">
    <name type="scientific">Methanospirillum stamsii</name>
    <dbReference type="NCBI Taxonomy" id="1277351"/>
    <lineage>
        <taxon>Archaea</taxon>
        <taxon>Methanobacteriati</taxon>
        <taxon>Methanobacteriota</taxon>
        <taxon>Stenosarchaea group</taxon>
        <taxon>Methanomicrobia</taxon>
        <taxon>Methanomicrobiales</taxon>
        <taxon>Methanospirillaceae</taxon>
        <taxon>Methanospirillum</taxon>
    </lineage>
</organism>
<dbReference type="SUPFAM" id="SSF55785">
    <property type="entry name" value="PYP-like sensor domain (PAS domain)"/>
    <property type="match status" value="2"/>
</dbReference>
<dbReference type="RefSeq" id="WP_109941278.1">
    <property type="nucleotide sequence ID" value="NZ_CP176366.1"/>
</dbReference>
<gene>
    <name evidence="10" type="ORF">DLD82_11530</name>
</gene>
<feature type="transmembrane region" description="Helical" evidence="6">
    <location>
        <begin position="58"/>
        <end position="81"/>
    </location>
</feature>
<evidence type="ECO:0000256" key="6">
    <source>
        <dbReference type="SAM" id="Phobius"/>
    </source>
</evidence>
<evidence type="ECO:0000256" key="1">
    <source>
        <dbReference type="ARBA" id="ARBA00000085"/>
    </source>
</evidence>
<dbReference type="EMBL" id="QGMZ01000023">
    <property type="protein sequence ID" value="PWR72963.1"/>
    <property type="molecule type" value="Genomic_DNA"/>
</dbReference>
<dbReference type="SMART" id="SM00387">
    <property type="entry name" value="HATPase_c"/>
    <property type="match status" value="1"/>
</dbReference>
<dbReference type="NCBIfam" id="TIGR00229">
    <property type="entry name" value="sensory_box"/>
    <property type="match status" value="2"/>
</dbReference>
<dbReference type="OrthoDB" id="230688at2157"/>
<evidence type="ECO:0000256" key="4">
    <source>
        <dbReference type="ARBA" id="ARBA00022679"/>
    </source>
</evidence>
<dbReference type="PROSITE" id="PS50112">
    <property type="entry name" value="PAS"/>
    <property type="match status" value="2"/>
</dbReference>
<dbReference type="AlphaFoldDB" id="A0A2V2NCC9"/>
<dbReference type="InterPro" id="IPR004358">
    <property type="entry name" value="Sig_transdc_His_kin-like_C"/>
</dbReference>
<evidence type="ECO:0000259" key="9">
    <source>
        <dbReference type="PROSITE" id="PS50113"/>
    </source>
</evidence>
<feature type="domain" description="PAS" evidence="8">
    <location>
        <begin position="135"/>
        <end position="190"/>
    </location>
</feature>
<dbReference type="PROSITE" id="PS50109">
    <property type="entry name" value="HIS_KIN"/>
    <property type="match status" value="1"/>
</dbReference>
<dbReference type="InterPro" id="IPR003594">
    <property type="entry name" value="HATPase_dom"/>
</dbReference>
<dbReference type="PANTHER" id="PTHR43304">
    <property type="entry name" value="PHYTOCHROME-LIKE PROTEIN CPH1"/>
    <property type="match status" value="1"/>
</dbReference>
<evidence type="ECO:0000256" key="5">
    <source>
        <dbReference type="ARBA" id="ARBA00022777"/>
    </source>
</evidence>